<accession>A0A4P6YSC9</accession>
<gene>
    <name evidence="2" type="ORF">EQG49_03585</name>
</gene>
<reference evidence="3" key="1">
    <citation type="submission" date="2019-03" db="EMBL/GenBank/DDBJ databases">
        <title>Weissella sp. 26KH-42 Genome sequencing.</title>
        <authorList>
            <person name="Heo J."/>
            <person name="Kim S.-J."/>
            <person name="Kim J.-S."/>
            <person name="Hong S.-B."/>
            <person name="Kwon S.-W."/>
        </authorList>
    </citation>
    <scope>NUCLEOTIDE SEQUENCE [LARGE SCALE GENOMIC DNA]</scope>
    <source>
        <strain evidence="3">26KH-42</strain>
    </source>
</reference>
<dbReference type="AlphaFoldDB" id="A0A4P6YSC9"/>
<dbReference type="KEGG" id="wei:EQG49_03585"/>
<evidence type="ECO:0000313" key="3">
    <source>
        <dbReference type="Proteomes" id="UP000292886"/>
    </source>
</evidence>
<keyword evidence="3" id="KW-1185">Reference proteome</keyword>
<dbReference type="EMBL" id="CP037940">
    <property type="protein sequence ID" value="QBO35604.1"/>
    <property type="molecule type" value="Genomic_DNA"/>
</dbReference>
<feature type="chain" id="PRO_5038665540" description="Bacterial Ig domain-containing protein" evidence="1">
    <location>
        <begin position="29"/>
        <end position="714"/>
    </location>
</feature>
<evidence type="ECO:0000256" key="1">
    <source>
        <dbReference type="SAM" id="SignalP"/>
    </source>
</evidence>
<protein>
    <recommendedName>
        <fullName evidence="4">Bacterial Ig domain-containing protein</fullName>
    </recommendedName>
</protein>
<name>A0A4P6YSC9_9LACO</name>
<feature type="signal peptide" evidence="1">
    <location>
        <begin position="1"/>
        <end position="28"/>
    </location>
</feature>
<dbReference type="OrthoDB" id="2276332at2"/>
<evidence type="ECO:0008006" key="4">
    <source>
        <dbReference type="Google" id="ProtNLM"/>
    </source>
</evidence>
<keyword evidence="1" id="KW-0732">Signal</keyword>
<dbReference type="RefSeq" id="WP_133362683.1">
    <property type="nucleotide sequence ID" value="NZ_CP037940.1"/>
</dbReference>
<organism evidence="2 3">
    <name type="scientific">Periweissella cryptocerci</name>
    <dbReference type="NCBI Taxonomy" id="2506420"/>
    <lineage>
        <taxon>Bacteria</taxon>
        <taxon>Bacillati</taxon>
        <taxon>Bacillota</taxon>
        <taxon>Bacilli</taxon>
        <taxon>Lactobacillales</taxon>
        <taxon>Lactobacillaceae</taxon>
        <taxon>Periweissella</taxon>
    </lineage>
</organism>
<evidence type="ECO:0000313" key="2">
    <source>
        <dbReference type="EMBL" id="QBO35604.1"/>
    </source>
</evidence>
<proteinExistence type="predicted"/>
<dbReference type="Proteomes" id="UP000292886">
    <property type="component" value="Chromosome"/>
</dbReference>
<sequence>MIKNRKKIRNVMVTSFALLALVAVPIGADAKKKIKPKQVTITVKYISDKGEQLSQNYSVKVKYGKTYKLKVPSRSVKGYQLITTKKIYTIKKVKKAKTITIKYTPKTYSIKYEAWSNGKKLGDIYTNANAKYGSKYNYTNKKDFYGYNRTTQENTKSKTVTGNHVIRFQYSRNRYKVTEIGKVDGKQLYKNEFNVNYLDSIDRTPLEAPGYEATNGKITTTIERDTTITHQYKNIGGVTYEPISVNPTRLEFGTKQLTGNTITGTRIISANQGKGRVEVLLNNKIIGTANVGSNGTYNVSLNQPISKGSTFLIRTIDRDSEAVVNSETFTTPSWNMPAASTLGSVTNLSDIMNNVKTLATTINTISTGLSFTDTPNIIHSTNHTSANNFYETTANTLTPISPSTNLARSFSTAFFLPDETIPGFPFSAPQNMMIVGNYLYEVIASGNKGRIVRYDMETMKNAGLDANGNNADVLRKIATSVRYNRFVTNKQYDLMQQHVLIGNEFNLGHGQGFAVNYQDNSLWFLANPDGVTKNRLYKINANSLTPEKEYSFTITNPWGTELNGPKNFAFDDQGNFFIAFKHTGADGNDRKNGDLFFYKGTFNNETSTMVMEQDTQVINSVPGNNIQAIAFNKHNGNLYVQTDGAYIALPATAIVNDTLTTDDITTAVYGTMTGGVRESEGMSFDDDGYAYQLFNYGAEIMKSINPDNGIPDSD</sequence>
<dbReference type="SUPFAM" id="SSF63825">
    <property type="entry name" value="YWTD domain"/>
    <property type="match status" value="1"/>
</dbReference>